<dbReference type="InterPro" id="IPR043129">
    <property type="entry name" value="ATPase_NBD"/>
</dbReference>
<evidence type="ECO:0000256" key="1">
    <source>
        <dbReference type="ARBA" id="ARBA00006479"/>
    </source>
</evidence>
<dbReference type="RefSeq" id="WP_162288946.1">
    <property type="nucleotide sequence ID" value="NZ_JAAFAN010000004.1"/>
</dbReference>
<dbReference type="Gene3D" id="3.30.420.40">
    <property type="match status" value="2"/>
</dbReference>
<name>A0ABX0B624_9MICO</name>
<accession>A0ABX0B624</accession>
<dbReference type="PANTHER" id="PTHR18964">
    <property type="entry name" value="ROK (REPRESSOR, ORF, KINASE) FAMILY"/>
    <property type="match status" value="1"/>
</dbReference>
<reference evidence="2 3" key="1">
    <citation type="journal article" date="2021" name="Arch. Microbiol.">
        <title>Cellulosimicrobium fucosivorans sp. nov., isolated from San Elijo Lagoon, contains a fucose metabolic pathway linked to carotenoid production.</title>
        <authorList>
            <person name="Aviles F.A."/>
            <person name="Kyndt J.A."/>
        </authorList>
    </citation>
    <scope>NUCLEOTIDE SEQUENCE [LARGE SCALE GENOMIC DNA]</scope>
    <source>
        <strain evidence="2 3">SE3</strain>
    </source>
</reference>
<evidence type="ECO:0000313" key="3">
    <source>
        <dbReference type="Proteomes" id="UP000471672"/>
    </source>
</evidence>
<dbReference type="PANTHER" id="PTHR18964:SF149">
    <property type="entry name" value="BIFUNCTIONAL UDP-N-ACETYLGLUCOSAMINE 2-EPIMERASE_N-ACETYLMANNOSAMINE KINASE"/>
    <property type="match status" value="1"/>
</dbReference>
<dbReference type="InterPro" id="IPR049874">
    <property type="entry name" value="ROK_cs"/>
</dbReference>
<comment type="similarity">
    <text evidence="1">Belongs to the ROK (NagC/XylR) family.</text>
</comment>
<sequence>MTATTSRHRPARPTVGIDMGGTTIRGGLVDPDGTVRRFVRRPVPLDAAGRRAAPADLARELAGATVSGAGAVGLAVSGVVEGGRLVRSANVGIAGVDLRADLVAATGLPVEVVNDAQAAALAEVRTGGAGTRGVVLVVTVGTGIGGALVVDGALVRGRGFAGEVGHTVVDRGGRPCGCGAAGCWEGLASGEALRREAERLLPGPRRTVDELVERAGAGDVAAFAAVTACAEAFAEGLDSLCAVLAPDRVVLGCGVLARGGLVADLYRSTALRRRWVRGAHVTTATWGDCGGLVGAGLVAHDAVRDAVPARG</sequence>
<dbReference type="Pfam" id="PF00480">
    <property type="entry name" value="ROK"/>
    <property type="match status" value="1"/>
</dbReference>
<dbReference type="InterPro" id="IPR000600">
    <property type="entry name" value="ROK"/>
</dbReference>
<organism evidence="2 3">
    <name type="scientific">Cellulosimicrobium composti</name>
    <dbReference type="NCBI Taxonomy" id="2672572"/>
    <lineage>
        <taxon>Bacteria</taxon>
        <taxon>Bacillati</taxon>
        <taxon>Actinomycetota</taxon>
        <taxon>Actinomycetes</taxon>
        <taxon>Micrococcales</taxon>
        <taxon>Promicromonosporaceae</taxon>
        <taxon>Cellulosimicrobium</taxon>
    </lineage>
</organism>
<gene>
    <name evidence="2" type="ORF">GYH36_01925</name>
</gene>
<dbReference type="EMBL" id="JAAFAN010000004">
    <property type="protein sequence ID" value="NDO88238.1"/>
    <property type="molecule type" value="Genomic_DNA"/>
</dbReference>
<keyword evidence="3" id="KW-1185">Reference proteome</keyword>
<evidence type="ECO:0000313" key="2">
    <source>
        <dbReference type="EMBL" id="NDO88238.1"/>
    </source>
</evidence>
<proteinExistence type="inferred from homology"/>
<dbReference type="SUPFAM" id="SSF53067">
    <property type="entry name" value="Actin-like ATPase domain"/>
    <property type="match status" value="1"/>
</dbReference>
<dbReference type="Proteomes" id="UP000471672">
    <property type="component" value="Unassembled WGS sequence"/>
</dbReference>
<protein>
    <submittedName>
        <fullName evidence="2">ROK family protein</fullName>
    </submittedName>
</protein>
<dbReference type="PROSITE" id="PS01125">
    <property type="entry name" value="ROK"/>
    <property type="match status" value="1"/>
</dbReference>
<comment type="caution">
    <text evidence="2">The sequence shown here is derived from an EMBL/GenBank/DDBJ whole genome shotgun (WGS) entry which is preliminary data.</text>
</comment>